<dbReference type="AlphaFoldDB" id="A0A183UL35"/>
<evidence type="ECO:0000313" key="1">
    <source>
        <dbReference type="EMBL" id="VDM40526.1"/>
    </source>
</evidence>
<evidence type="ECO:0000313" key="2">
    <source>
        <dbReference type="Proteomes" id="UP000050794"/>
    </source>
</evidence>
<accession>A0A183UL35</accession>
<name>A0A183UL35_TOXCA</name>
<dbReference type="Proteomes" id="UP000050794">
    <property type="component" value="Unassembled WGS sequence"/>
</dbReference>
<reference evidence="1 2" key="2">
    <citation type="submission" date="2018-11" db="EMBL/GenBank/DDBJ databases">
        <authorList>
            <consortium name="Pathogen Informatics"/>
        </authorList>
    </citation>
    <scope>NUCLEOTIDE SEQUENCE [LARGE SCALE GENOMIC DNA]</scope>
</reference>
<evidence type="ECO:0000313" key="3">
    <source>
        <dbReference type="WBParaSite" id="TCNE_0000920501-mRNA-1"/>
    </source>
</evidence>
<organism evidence="2 3">
    <name type="scientific">Toxocara canis</name>
    <name type="common">Canine roundworm</name>
    <dbReference type="NCBI Taxonomy" id="6265"/>
    <lineage>
        <taxon>Eukaryota</taxon>
        <taxon>Metazoa</taxon>
        <taxon>Ecdysozoa</taxon>
        <taxon>Nematoda</taxon>
        <taxon>Chromadorea</taxon>
        <taxon>Rhabditida</taxon>
        <taxon>Spirurina</taxon>
        <taxon>Ascaridomorpha</taxon>
        <taxon>Ascaridoidea</taxon>
        <taxon>Toxocaridae</taxon>
        <taxon>Toxocara</taxon>
    </lineage>
</organism>
<keyword evidence="2" id="KW-1185">Reference proteome</keyword>
<gene>
    <name evidence="1" type="ORF">TCNE_LOCUS9205</name>
</gene>
<dbReference type="EMBL" id="UYWY01020107">
    <property type="protein sequence ID" value="VDM40526.1"/>
    <property type="molecule type" value="Genomic_DNA"/>
</dbReference>
<sequence>MNISIMIDGTLYEAVHDNCTHFSFKNNITSIVRCIARHLFILIEQLVERRSDGRRY</sequence>
<protein>
    <submittedName>
        <fullName evidence="3">PPPDE domain-containing protein</fullName>
    </submittedName>
</protein>
<proteinExistence type="predicted"/>
<dbReference type="WBParaSite" id="TCNE_0000920501-mRNA-1">
    <property type="protein sequence ID" value="TCNE_0000920501-mRNA-1"/>
    <property type="gene ID" value="TCNE_0000920501"/>
</dbReference>
<reference evidence="3" key="1">
    <citation type="submission" date="2016-06" db="UniProtKB">
        <authorList>
            <consortium name="WormBaseParasite"/>
        </authorList>
    </citation>
    <scope>IDENTIFICATION</scope>
</reference>